<evidence type="ECO:0000313" key="15">
    <source>
        <dbReference type="EMBL" id="CAD6449011.1"/>
    </source>
</evidence>
<dbReference type="GO" id="GO:0008270">
    <property type="term" value="F:zinc ion binding"/>
    <property type="evidence" value="ECO:0007669"/>
    <property type="project" value="UniProtKB-KW"/>
</dbReference>
<dbReference type="GO" id="GO:0005634">
    <property type="term" value="C:nucleus"/>
    <property type="evidence" value="ECO:0007669"/>
    <property type="project" value="UniProtKB-SubCell"/>
</dbReference>
<dbReference type="PROSITE" id="PS50174">
    <property type="entry name" value="G_PATCH"/>
    <property type="match status" value="1"/>
</dbReference>
<dbReference type="Proteomes" id="UP000624404">
    <property type="component" value="Unassembled WGS sequence"/>
</dbReference>
<dbReference type="Pfam" id="PF00076">
    <property type="entry name" value="RRM_1"/>
    <property type="match status" value="2"/>
</dbReference>
<accession>A0A8H2ZWR1</accession>
<dbReference type="PROSITE" id="PS50157">
    <property type="entry name" value="ZINC_FINGER_C2H2_2"/>
    <property type="match status" value="1"/>
</dbReference>
<dbReference type="GO" id="GO:0000398">
    <property type="term" value="P:mRNA splicing, via spliceosome"/>
    <property type="evidence" value="ECO:0007669"/>
    <property type="project" value="TreeGrafter"/>
</dbReference>
<dbReference type="InterPro" id="IPR055494">
    <property type="entry name" value="DUF7066"/>
</dbReference>
<feature type="domain" description="RRM" evidence="11">
    <location>
        <begin position="121"/>
        <end position="210"/>
    </location>
</feature>
<reference evidence="15" key="1">
    <citation type="submission" date="2020-10" db="EMBL/GenBank/DDBJ databases">
        <authorList>
            <person name="Kusch S."/>
        </authorList>
    </citation>
    <scope>NUCLEOTIDE SEQUENCE</scope>
    <source>
        <strain evidence="15">SwB9</strain>
    </source>
</reference>
<keyword evidence="2" id="KW-0479">Metal-binding</keyword>
<dbReference type="InterPro" id="IPR000467">
    <property type="entry name" value="G_patch_dom"/>
</dbReference>
<evidence type="ECO:0000256" key="1">
    <source>
        <dbReference type="ARBA" id="ARBA00004123"/>
    </source>
</evidence>
<dbReference type="EMBL" id="CAJHIA010000033">
    <property type="protein sequence ID" value="CAD6449011.1"/>
    <property type="molecule type" value="Genomic_DNA"/>
</dbReference>
<evidence type="ECO:0000259" key="14">
    <source>
        <dbReference type="PROSITE" id="PS50199"/>
    </source>
</evidence>
<dbReference type="OrthoDB" id="29221at2759"/>
<sequence>MSSRPYKPGPDADMYDDQEHSTEYRHHGAPGFESRKDNSRSPPRGHASGRPHDSEYPERPYRVDRNPYENRHERGHDKERSRSPRREKRGRYTDRDREGYRSPVHERSRSRSPHHGAPPNRTIIFEGLPLDMTQEDISKELQNSLKVEGVEEIRLIKDKKTGISRGFAFAQFYTLPEAKRFLKEHYPSISFYGPSQASEPAKVRIAYSREKNDQERSSKHGDDWKCDVCYTLNYSYRMMCFKCGGPRTRPTAHGVVLTQGNVSSYSGFATTGDSDASPDETASQFLLLRGLEPGVTEELLAKGVSKLYKTKASTSADVHTAKKTKISSTSADASLGAREGSLRRVLLIRDRKTNDSWRYGFAEFASVEDAQNALAKYNATDKFTISSKPVMVSYIHAGVFVPVLDVLNEESARFTFSPLSNPAVNLMYWDTTAYASELSTVIPEAPVKKTNNDRAKLANAAANEGLVGGKDGEFRSKKRKIEKDAAVSAKKVVAPHLQFWTNRHNEIHGLPAKDFEDNEPESTAAIAKSTSEPIADAPPIQSYADMARKCCILCSRQFKTEAEVNKHERISQLHRDNTKNEEMVSKALAKLKKSASDSTSAENSAYRDRAKERRQAFNQPKQPAAQHNKSKTSSTSPPSQKEEDNEPVAPAQSKGAALLGKMGWNAGEGLGAQGTGRTEAIATELYTQGVGLGAEGGKLGDAMVEAERQTKGDYKTFVGRTKEKAKERYETLG</sequence>
<evidence type="ECO:0000256" key="2">
    <source>
        <dbReference type="ARBA" id="ARBA00022723"/>
    </source>
</evidence>
<keyword evidence="16" id="KW-1185">Reference proteome</keyword>
<evidence type="ECO:0000256" key="4">
    <source>
        <dbReference type="ARBA" id="ARBA00022771"/>
    </source>
</evidence>
<evidence type="ECO:0000256" key="6">
    <source>
        <dbReference type="ARBA" id="ARBA00022884"/>
    </source>
</evidence>
<dbReference type="PANTHER" id="PTHR13948">
    <property type="entry name" value="RNA-BINDING PROTEIN"/>
    <property type="match status" value="1"/>
</dbReference>
<comment type="caution">
    <text evidence="15">The sequence shown here is derived from an EMBL/GenBank/DDBJ whole genome shotgun (WGS) entry which is preliminary data.</text>
</comment>
<evidence type="ECO:0000256" key="9">
    <source>
        <dbReference type="PROSITE-ProRule" id="PRU00322"/>
    </source>
</evidence>
<dbReference type="InterPro" id="IPR012677">
    <property type="entry name" value="Nucleotide-bd_a/b_plait_sf"/>
</dbReference>
<dbReference type="InterPro" id="IPR000504">
    <property type="entry name" value="RRM_dom"/>
</dbReference>
<dbReference type="SMART" id="SM00360">
    <property type="entry name" value="RRM"/>
    <property type="match status" value="2"/>
</dbReference>
<dbReference type="InterPro" id="IPR013087">
    <property type="entry name" value="Znf_C2H2_type"/>
</dbReference>
<protein>
    <submittedName>
        <fullName evidence="15">280d954e-ae99-46ba-8978-a073c8562234</fullName>
    </submittedName>
</protein>
<evidence type="ECO:0000256" key="10">
    <source>
        <dbReference type="SAM" id="MobiDB-lite"/>
    </source>
</evidence>
<dbReference type="InterPro" id="IPR036443">
    <property type="entry name" value="Znf_RanBP2_sf"/>
</dbReference>
<dbReference type="AlphaFoldDB" id="A0A8H2ZWR1"/>
<gene>
    <name evidence="15" type="ORF">SCLTRI_LOCUS8804</name>
</gene>
<dbReference type="Pfam" id="PF01585">
    <property type="entry name" value="G-patch"/>
    <property type="match status" value="1"/>
</dbReference>
<evidence type="ECO:0000256" key="7">
    <source>
        <dbReference type="ARBA" id="ARBA00023242"/>
    </source>
</evidence>
<dbReference type="Pfam" id="PF23217">
    <property type="entry name" value="DUF7066"/>
    <property type="match status" value="1"/>
</dbReference>
<comment type="subcellular location">
    <subcellularLocation>
        <location evidence="1">Nucleus</location>
    </subcellularLocation>
</comment>
<evidence type="ECO:0000256" key="8">
    <source>
        <dbReference type="PROSITE-ProRule" id="PRU00176"/>
    </source>
</evidence>
<evidence type="ECO:0000256" key="5">
    <source>
        <dbReference type="ARBA" id="ARBA00022833"/>
    </source>
</evidence>
<dbReference type="PROSITE" id="PS50199">
    <property type="entry name" value="ZF_RANBP2_2"/>
    <property type="match status" value="1"/>
</dbReference>
<feature type="compositionally biased region" description="Polar residues" evidence="10">
    <location>
        <begin position="616"/>
        <end position="627"/>
    </location>
</feature>
<dbReference type="PROSITE" id="PS01358">
    <property type="entry name" value="ZF_RANBP2_1"/>
    <property type="match status" value="1"/>
</dbReference>
<evidence type="ECO:0000259" key="12">
    <source>
        <dbReference type="PROSITE" id="PS50157"/>
    </source>
</evidence>
<evidence type="ECO:0000259" key="13">
    <source>
        <dbReference type="PROSITE" id="PS50174"/>
    </source>
</evidence>
<dbReference type="PROSITE" id="PS50102">
    <property type="entry name" value="RRM"/>
    <property type="match status" value="2"/>
</dbReference>
<dbReference type="GO" id="GO:0003723">
    <property type="term" value="F:RNA binding"/>
    <property type="evidence" value="ECO:0007669"/>
    <property type="project" value="UniProtKB-UniRule"/>
</dbReference>
<feature type="region of interest" description="Disordered" evidence="10">
    <location>
        <begin position="589"/>
        <end position="653"/>
    </location>
</feature>
<feature type="region of interest" description="Disordered" evidence="10">
    <location>
        <begin position="1"/>
        <end position="122"/>
    </location>
</feature>
<dbReference type="SUPFAM" id="SSF90209">
    <property type="entry name" value="Ran binding protein zinc finger-like"/>
    <property type="match status" value="1"/>
</dbReference>
<feature type="compositionally biased region" description="Basic and acidic residues" evidence="10">
    <location>
        <begin position="17"/>
        <end position="26"/>
    </location>
</feature>
<evidence type="ECO:0000259" key="11">
    <source>
        <dbReference type="PROSITE" id="PS50102"/>
    </source>
</evidence>
<keyword evidence="6 8" id="KW-0694">RNA-binding</keyword>
<keyword evidence="5" id="KW-0862">Zinc</keyword>
<proteinExistence type="predicted"/>
<keyword evidence="3" id="KW-0677">Repeat</keyword>
<feature type="domain" description="RanBP2-type" evidence="14">
    <location>
        <begin position="219"/>
        <end position="249"/>
    </location>
</feature>
<dbReference type="SUPFAM" id="SSF54928">
    <property type="entry name" value="RNA-binding domain, RBD"/>
    <property type="match status" value="2"/>
</dbReference>
<feature type="compositionally biased region" description="Basic and acidic residues" evidence="10">
    <location>
        <begin position="50"/>
        <end position="109"/>
    </location>
</feature>
<organism evidence="15 16">
    <name type="scientific">Sclerotinia trifoliorum</name>
    <dbReference type="NCBI Taxonomy" id="28548"/>
    <lineage>
        <taxon>Eukaryota</taxon>
        <taxon>Fungi</taxon>
        <taxon>Dikarya</taxon>
        <taxon>Ascomycota</taxon>
        <taxon>Pezizomycotina</taxon>
        <taxon>Leotiomycetes</taxon>
        <taxon>Helotiales</taxon>
        <taxon>Sclerotiniaceae</taxon>
        <taxon>Sclerotinia</taxon>
    </lineage>
</organism>
<feature type="domain" description="G-patch" evidence="13">
    <location>
        <begin position="651"/>
        <end position="697"/>
    </location>
</feature>
<dbReference type="InterPro" id="IPR001876">
    <property type="entry name" value="Znf_RanBP2"/>
</dbReference>
<name>A0A8H2ZWR1_9HELO</name>
<keyword evidence="7" id="KW-0539">Nucleus</keyword>
<dbReference type="SMART" id="SM00443">
    <property type="entry name" value="G_patch"/>
    <property type="match status" value="1"/>
</dbReference>
<feature type="domain" description="C2H2-type" evidence="12">
    <location>
        <begin position="548"/>
        <end position="579"/>
    </location>
</feature>
<evidence type="ECO:0000313" key="16">
    <source>
        <dbReference type="Proteomes" id="UP000624404"/>
    </source>
</evidence>
<keyword evidence="4 9" id="KW-0863">Zinc-finger</keyword>
<dbReference type="SMART" id="SM00547">
    <property type="entry name" value="ZnF_RBZ"/>
    <property type="match status" value="1"/>
</dbReference>
<feature type="compositionally biased region" description="Basic and acidic residues" evidence="10">
    <location>
        <begin position="605"/>
        <end position="615"/>
    </location>
</feature>
<feature type="domain" description="RRM" evidence="11">
    <location>
        <begin position="284"/>
        <end position="397"/>
    </location>
</feature>
<dbReference type="PANTHER" id="PTHR13948:SF3">
    <property type="entry name" value="FI21118P1"/>
    <property type="match status" value="1"/>
</dbReference>
<evidence type="ECO:0000256" key="3">
    <source>
        <dbReference type="ARBA" id="ARBA00022737"/>
    </source>
</evidence>
<dbReference type="InterPro" id="IPR035979">
    <property type="entry name" value="RBD_domain_sf"/>
</dbReference>
<dbReference type="Gene3D" id="4.10.1060.10">
    <property type="entry name" value="Zinc finger, RanBP2-type"/>
    <property type="match status" value="1"/>
</dbReference>
<dbReference type="Gene3D" id="3.30.70.330">
    <property type="match status" value="2"/>
</dbReference>